<name>D8PZ91_SCHCM</name>
<dbReference type="Gene3D" id="3.40.50.720">
    <property type="entry name" value="NAD(P)-binding Rossmann-like Domain"/>
    <property type="match status" value="1"/>
</dbReference>
<reference evidence="4 5" key="1">
    <citation type="journal article" date="2010" name="Nat. Biotechnol.">
        <title>Genome sequence of the model mushroom Schizophyllum commune.</title>
        <authorList>
            <person name="Ohm R.A."/>
            <person name="de Jong J.F."/>
            <person name="Lugones L.G."/>
            <person name="Aerts A."/>
            <person name="Kothe E."/>
            <person name="Stajich J.E."/>
            <person name="de Vries R.P."/>
            <person name="Record E."/>
            <person name="Levasseur A."/>
            <person name="Baker S.E."/>
            <person name="Bartholomew K.A."/>
            <person name="Coutinho P.M."/>
            <person name="Erdmann S."/>
            <person name="Fowler T.J."/>
            <person name="Gathman A.C."/>
            <person name="Lombard V."/>
            <person name="Henrissat B."/>
            <person name="Knabe N."/>
            <person name="Kuees U."/>
            <person name="Lilly W.W."/>
            <person name="Lindquist E."/>
            <person name="Lucas S."/>
            <person name="Magnuson J.K."/>
            <person name="Piumi F."/>
            <person name="Raudaskoski M."/>
            <person name="Salamov A."/>
            <person name="Schmutz J."/>
            <person name="Schwarze F.W.M.R."/>
            <person name="vanKuyk P.A."/>
            <person name="Horton J.S."/>
            <person name="Grigoriev I.V."/>
            <person name="Woesten H.A.B."/>
        </authorList>
    </citation>
    <scope>NUCLEOTIDE SEQUENCE [LARGE SCALE GENOMIC DNA]</scope>
    <source>
        <strain evidence="5">H4-8 / FGSC 9210</strain>
    </source>
</reference>
<organism evidence="5">
    <name type="scientific">Schizophyllum commune (strain H4-8 / FGSC 9210)</name>
    <name type="common">Split gill fungus</name>
    <dbReference type="NCBI Taxonomy" id="578458"/>
    <lineage>
        <taxon>Eukaryota</taxon>
        <taxon>Fungi</taxon>
        <taxon>Dikarya</taxon>
        <taxon>Basidiomycota</taxon>
        <taxon>Agaricomycotina</taxon>
        <taxon>Agaricomycetes</taxon>
        <taxon>Agaricomycetidae</taxon>
        <taxon>Agaricales</taxon>
        <taxon>Schizophyllaceae</taxon>
        <taxon>Schizophyllum</taxon>
    </lineage>
</organism>
<evidence type="ECO:0000259" key="3">
    <source>
        <dbReference type="SMART" id="SM00829"/>
    </source>
</evidence>
<proteinExistence type="predicted"/>
<evidence type="ECO:0000256" key="1">
    <source>
        <dbReference type="ARBA" id="ARBA00022857"/>
    </source>
</evidence>
<dbReference type="eggNOG" id="KOG1198">
    <property type="taxonomic scope" value="Eukaryota"/>
</dbReference>
<dbReference type="Pfam" id="PF08240">
    <property type="entry name" value="ADH_N"/>
    <property type="match status" value="1"/>
</dbReference>
<evidence type="ECO:0000313" key="5">
    <source>
        <dbReference type="Proteomes" id="UP000007431"/>
    </source>
</evidence>
<dbReference type="OMA" id="HKHMEDA"/>
<dbReference type="Gene3D" id="3.90.180.10">
    <property type="entry name" value="Medium-chain alcohol dehydrogenases, catalytic domain"/>
    <property type="match status" value="1"/>
</dbReference>
<dbReference type="SUPFAM" id="SSF51735">
    <property type="entry name" value="NAD(P)-binding Rossmann-fold domains"/>
    <property type="match status" value="1"/>
</dbReference>
<keyword evidence="1" id="KW-0521">NADP</keyword>
<dbReference type="HOGENOM" id="CLU_026673_3_4_1"/>
<dbReference type="GO" id="GO:0070402">
    <property type="term" value="F:NADPH binding"/>
    <property type="evidence" value="ECO:0007669"/>
    <property type="project" value="TreeGrafter"/>
</dbReference>
<keyword evidence="2" id="KW-0560">Oxidoreductase</keyword>
<dbReference type="PANTHER" id="PTHR48106">
    <property type="entry name" value="QUINONE OXIDOREDUCTASE PIG3-RELATED"/>
    <property type="match status" value="1"/>
</dbReference>
<evidence type="ECO:0000256" key="2">
    <source>
        <dbReference type="ARBA" id="ARBA00023002"/>
    </source>
</evidence>
<dbReference type="VEuPathDB" id="FungiDB:SCHCODRAFT_02614421"/>
<dbReference type="EMBL" id="GL377304">
    <property type="protein sequence ID" value="EFI99393.1"/>
    <property type="molecule type" value="Genomic_DNA"/>
</dbReference>
<keyword evidence="5" id="KW-1185">Reference proteome</keyword>
<dbReference type="InterPro" id="IPR013149">
    <property type="entry name" value="ADH-like_C"/>
</dbReference>
<dbReference type="Pfam" id="PF00107">
    <property type="entry name" value="ADH_zinc_N"/>
    <property type="match status" value="1"/>
</dbReference>
<feature type="domain" description="Enoyl reductase (ER)" evidence="3">
    <location>
        <begin position="11"/>
        <end position="332"/>
    </location>
</feature>
<dbReference type="InterPro" id="IPR011032">
    <property type="entry name" value="GroES-like_sf"/>
</dbReference>
<dbReference type="AlphaFoldDB" id="D8PZ91"/>
<dbReference type="InterPro" id="IPR013154">
    <property type="entry name" value="ADH-like_N"/>
</dbReference>
<dbReference type="InterPro" id="IPR014189">
    <property type="entry name" value="Quinone_OxRdtase_PIG3"/>
</dbReference>
<dbReference type="InterPro" id="IPR020843">
    <property type="entry name" value="ER"/>
</dbReference>
<dbReference type="PANTHER" id="PTHR48106:SF18">
    <property type="entry name" value="QUINONE OXIDOREDUCTASE PIG3"/>
    <property type="match status" value="1"/>
</dbReference>
<gene>
    <name evidence="4" type="ORF">SCHCODRAFT_14755</name>
</gene>
<protein>
    <recommendedName>
        <fullName evidence="3">Enoyl reductase (ER) domain-containing protein</fullName>
    </recommendedName>
</protein>
<dbReference type="SUPFAM" id="SSF50129">
    <property type="entry name" value="GroES-like"/>
    <property type="match status" value="1"/>
</dbReference>
<dbReference type="GO" id="GO:0016651">
    <property type="term" value="F:oxidoreductase activity, acting on NAD(P)H"/>
    <property type="evidence" value="ECO:0007669"/>
    <property type="project" value="TreeGrafter"/>
</dbReference>
<dbReference type="NCBIfam" id="TIGR02824">
    <property type="entry name" value="quinone_pig3"/>
    <property type="match status" value="1"/>
</dbReference>
<dbReference type="Proteomes" id="UP000007431">
    <property type="component" value="Unassembled WGS sequence"/>
</dbReference>
<sequence length="335" mass="36095">MRAVLIKDGKGPAENLYIGEAPKPTPAAGEVLVQIKAFGLNRLDILQRQGNYPPPPGASDIMGVEFSGVVVEIGSGVEMWKEGAEVMGLVGGGAYAEFINVTATHLFPKPEGLSWVQAAAIPEVWLTAFQSLITINNLQKGEDVLIHAGASGVGIAATQLSHLYGANRIFVTAGSDDKLATLKSMPAGPSHGVNYKTQDFAAEIQRETGGRGVDVILDFVGQSHWQKNIKSLAVDGRLSLQGLLSGGKVPDFDLAPILGKRLRIQGSTLRSRSKQYQAELIQRFAHEVMPKMQAEGPISSHWIFVTQVFPWTQIQEAHKDMEADKNIGKIVVEVV</sequence>
<accession>D8PZ91</accession>
<dbReference type="SMART" id="SM00829">
    <property type="entry name" value="PKS_ER"/>
    <property type="match status" value="1"/>
</dbReference>
<dbReference type="InterPro" id="IPR036291">
    <property type="entry name" value="NAD(P)-bd_dom_sf"/>
</dbReference>
<evidence type="ECO:0000313" key="4">
    <source>
        <dbReference type="EMBL" id="EFI99393.1"/>
    </source>
</evidence>
<dbReference type="CDD" id="cd05276">
    <property type="entry name" value="p53_inducible_oxidoreductase"/>
    <property type="match status" value="1"/>
</dbReference>
<dbReference type="STRING" id="578458.D8PZ91"/>
<dbReference type="InParanoid" id="D8PZ91"/>